<dbReference type="VEuPathDB" id="GiardiaDB:DHA2_39843"/>
<dbReference type="VEuPathDB" id="GiardiaDB:GL50581_3536"/>
<keyword evidence="2" id="KW-1278">Translocase</keyword>
<evidence type="ECO:0000256" key="1">
    <source>
        <dbReference type="ARBA" id="ARBA00022723"/>
    </source>
</evidence>
<feature type="compositionally biased region" description="Polar residues" evidence="3">
    <location>
        <begin position="347"/>
        <end position="363"/>
    </location>
</feature>
<feature type="transmembrane region" description="Helical" evidence="4">
    <location>
        <begin position="1003"/>
        <end position="1025"/>
    </location>
</feature>
<feature type="region of interest" description="Disordered" evidence="3">
    <location>
        <begin position="347"/>
        <end position="374"/>
    </location>
</feature>
<feature type="transmembrane region" description="Helical" evidence="4">
    <location>
        <begin position="627"/>
        <end position="650"/>
    </location>
</feature>
<dbReference type="PRINTS" id="PR00119">
    <property type="entry name" value="CATATPASE"/>
</dbReference>
<feature type="region of interest" description="Disordered" evidence="3">
    <location>
        <begin position="742"/>
        <end position="783"/>
    </location>
</feature>
<feature type="transmembrane region" description="Helical" evidence="4">
    <location>
        <begin position="1701"/>
        <end position="1725"/>
    </location>
</feature>
<accession>V6U4U0</accession>
<proteinExistence type="predicted"/>
<feature type="transmembrane region" description="Helical" evidence="4">
    <location>
        <begin position="552"/>
        <end position="576"/>
    </location>
</feature>
<feature type="region of interest" description="Disordered" evidence="3">
    <location>
        <begin position="798"/>
        <end position="824"/>
    </location>
</feature>
<dbReference type="GO" id="GO:0055070">
    <property type="term" value="P:copper ion homeostasis"/>
    <property type="evidence" value="ECO:0007669"/>
    <property type="project" value="TreeGrafter"/>
</dbReference>
<dbReference type="GO" id="GO:0043682">
    <property type="term" value="F:P-type divalent copper transporter activity"/>
    <property type="evidence" value="ECO:0007669"/>
    <property type="project" value="TreeGrafter"/>
</dbReference>
<dbReference type="InterPro" id="IPR023214">
    <property type="entry name" value="HAD_sf"/>
</dbReference>
<feature type="transmembrane region" description="Helical" evidence="4">
    <location>
        <begin position="499"/>
        <end position="517"/>
    </location>
</feature>
<dbReference type="OrthoDB" id="432719at2759"/>
<dbReference type="Pfam" id="PF00702">
    <property type="entry name" value="Hydrolase"/>
    <property type="match status" value="1"/>
</dbReference>
<dbReference type="PANTHER" id="PTHR43520">
    <property type="entry name" value="ATP7, ISOFORM B"/>
    <property type="match status" value="1"/>
</dbReference>
<evidence type="ECO:0000256" key="3">
    <source>
        <dbReference type="SAM" id="MobiDB-lite"/>
    </source>
</evidence>
<protein>
    <submittedName>
        <fullName evidence="6">E1-E2 ATPase superfamily protein</fullName>
    </submittedName>
</protein>
<gene>
    <name evidence="6" type="ORF">GSB_39843</name>
</gene>
<feature type="domain" description="P-type ATPase A" evidence="5">
    <location>
        <begin position="896"/>
        <end position="984"/>
    </location>
</feature>
<evidence type="ECO:0000313" key="7">
    <source>
        <dbReference type="Proteomes" id="UP000018040"/>
    </source>
</evidence>
<feature type="transmembrane region" description="Helical" evidence="4">
    <location>
        <begin position="596"/>
        <end position="615"/>
    </location>
</feature>
<feature type="compositionally biased region" description="Polar residues" evidence="3">
    <location>
        <begin position="773"/>
        <end position="783"/>
    </location>
</feature>
<sequence>MEDFNPNPALHLTNGKKVRLPIDSKFRDTTADFTFPSVSIREKVARKVFYKLSLPAELLAFESVPAVAILVTLSALVTEDDYSKVVSILNSDLRLKTVYGNFVIVCACVSYEKLWGFIVAQVPRNYNLPQQRVVDLAAAVLSKYTGITLSEANPSICALTGTVTDPRFTEFEVASQGNNDILTLVHCGRFYNYLAQKSLEEGSARTLLPAQPDAIVQENREQQTEKANVSATNGSLQAAHVHGGDATPPYSPEGGQLRVYEKLDEIPLELLAYAAFQLADGDPSRIVYFNSHPVTLLYMRNATINESLERFYGALSQWVLCAGAFAEVDNHPISEFRDRSSYKYYETNSRGRSTSSGQTQLARRNSKSQREGTPILTSDLSHRNLNSMAGRQQNTSHMNPLSYTQRIRLESKGRVYIVLFLKRLIDYNSDLAKDSHKYLIKTGRILTSTQQTFLSCAVDFTDHFKEICLSVGGITDNSCVRIIENLLIDKNCRDIKIDVMLGTVRFLAVPAVVPVIINKIKAMGFTCKLVAGTDLADEAKSLLINNNHLRKWIIQAVINSVFLLLTLLFSFGHALFHENAQINTNLSNSFVTVSDTLAVIFATLCVLTNSGYMIIKYGMIALCNKTFSNETMLAFILLIGLLVSINAYAWSLKLKQASRIPLMFDSLVILITMVSFCKIIELKAKQLSAKPYINLAQSIPTETVVVTELLMPEVVNHFFKDANNLLEPHLQDDTDTDIDTEANEEQHSPLPTARGSPSRDGDINLRPFPPDMDTTSRVTSTELVSLPSSDSIQVAMDSSDKDMSIKTAKQRSFSQQSQQPVSGKIKTTPILQKSVVDDSISTFIGQAHSVDTSIISPGISYKRNPLYNLLIKKYQIDKIVEHLTGNYNDSFAKYKFANAQTRSLTKGMIVRVQAGYRCPCDGVVVYGSTEVDERYISGRRMMSAVKNMGDVIYAGTRVLYSDLYVCCVMINQDTIIGRIFSLLQRSQKASDHLPRLHSISNKILDITGPLVLGLGVLLFVIWISVSFSSEKVHRNILEIFVQNNTSGSSDNLVRTIFSFHIMLAFFIAGCSSALAIAIPILSLSGSTRAQKMGLLMRNSCLLSEQLASVEHVVFSKSGTLTLAQPIVESILIPFNVDAMFAFFEATGQLVHTFGGYMVKRPVKSKEPETLATIAEESCDNKYTNSASPSLVIASADAAGATCVLAAPCTAPEDPEPNFSSNTDTPGPPLSMFAHPSQERRMSAKTIDALNAVVAVGDLGSIDLVMPREEDNAEGSESFSGSHRPVPVQGNSKDSRTDILLHSESSLLSDNIHRLSSPVMPTASISSASLTGPSIPGHPLPRTNSMPLHVSTSMSTLPNISDYISKVYTKEEICAAMNTDIVLGRMRDKFIYSVAIKCLKYYASFAHHSGNSIIYSLLTCIVLFAKGRPMDHIVRNISNLSEFSLPEAKDFEAHQNRGGFSATMDGEEIYCGNFYHEKKDIDGPLSNSNIENSGASTENQQYQQYVRINPQTFKYEFINVTNSEQLENLFDNHDYAALYIRGELISTITVSDTVRPDSQTTISRLKKKGYNVYMITADTQHSAFKVSDKVEIPRECVIYDLPVNVKPDAIRFLALHDRWPTQKEIAMLSRGWKADGWEQKQQRVLFVCDGINDISCLPACGVSVAVGSGEQILKNSADIVLMSNHLSDMIQMFHFARTVRKFMIAVFIVTILYSTILLILTSGVLVPVPFVISPTYSALAITGLVVCVTTIGLSLNLYCER</sequence>
<dbReference type="InterPro" id="IPR036163">
    <property type="entry name" value="HMA_dom_sf"/>
</dbReference>
<evidence type="ECO:0000256" key="4">
    <source>
        <dbReference type="SAM" id="Phobius"/>
    </source>
</evidence>
<dbReference type="Gene3D" id="2.70.150.10">
    <property type="entry name" value="Calcium-transporting ATPase, cytoplasmic transduction domain A"/>
    <property type="match status" value="1"/>
</dbReference>
<dbReference type="PANTHER" id="PTHR43520:SF8">
    <property type="entry name" value="P-TYPE CU(+) TRANSPORTER"/>
    <property type="match status" value="1"/>
</dbReference>
<evidence type="ECO:0000259" key="5">
    <source>
        <dbReference type="Pfam" id="PF00122"/>
    </source>
</evidence>
<comment type="caution">
    <text evidence="6">The sequence shown here is derived from an EMBL/GenBank/DDBJ whole genome shotgun (WGS) entry which is preliminary data.</text>
</comment>
<dbReference type="VEuPathDB" id="GiardiaDB:QR46_0519"/>
<dbReference type="GO" id="GO:0016020">
    <property type="term" value="C:membrane"/>
    <property type="evidence" value="ECO:0007669"/>
    <property type="project" value="TreeGrafter"/>
</dbReference>
<dbReference type="SUPFAM" id="SSF81653">
    <property type="entry name" value="Calcium ATPase, transduction domain A"/>
    <property type="match status" value="1"/>
</dbReference>
<evidence type="ECO:0000256" key="2">
    <source>
        <dbReference type="ARBA" id="ARBA00022967"/>
    </source>
</evidence>
<keyword evidence="4" id="KW-0812">Transmembrane</keyword>
<feature type="transmembrane region" description="Helical" evidence="4">
    <location>
        <begin position="662"/>
        <end position="680"/>
    </location>
</feature>
<keyword evidence="4" id="KW-0472">Membrane</keyword>
<dbReference type="GO" id="GO:0005507">
    <property type="term" value="F:copper ion binding"/>
    <property type="evidence" value="ECO:0007669"/>
    <property type="project" value="TreeGrafter"/>
</dbReference>
<feature type="transmembrane region" description="Helical" evidence="4">
    <location>
        <begin position="1056"/>
        <end position="1083"/>
    </location>
</feature>
<dbReference type="InterPro" id="IPR036412">
    <property type="entry name" value="HAD-like_sf"/>
</dbReference>
<reference evidence="6 7" key="2">
    <citation type="journal article" date="2013" name="Genome Biol. Evol.">
        <title>Genome sequencing of Giardia lamblia genotypes A2 and B isolates (DH and GS) and comparative analysis with the genomes of genotypes A1 and E (WB and Pig).</title>
        <authorList>
            <person name="Adam R.D."/>
            <person name="Dahlstrom E.W."/>
            <person name="Martens C.A."/>
            <person name="Bruno D.P."/>
            <person name="Barbian K.D."/>
            <person name="Ricklefs S.M."/>
            <person name="Hernandez M.M."/>
            <person name="Narla N.P."/>
            <person name="Patel R.B."/>
            <person name="Porcella S.F."/>
            <person name="Nash T.E."/>
        </authorList>
    </citation>
    <scope>NUCLEOTIDE SEQUENCE [LARGE SCALE GENOMIC DNA]</scope>
    <source>
        <strain evidence="6 7">GS</strain>
    </source>
</reference>
<dbReference type="Gene3D" id="3.40.50.1000">
    <property type="entry name" value="HAD superfamily/HAD-like"/>
    <property type="match status" value="1"/>
</dbReference>
<keyword evidence="4" id="KW-1133">Transmembrane helix</keyword>
<dbReference type="InterPro" id="IPR008250">
    <property type="entry name" value="ATPase_P-typ_transduc_dom_A_sf"/>
</dbReference>
<feature type="region of interest" description="Disordered" evidence="3">
    <location>
        <begin position="1269"/>
        <end position="1293"/>
    </location>
</feature>
<feature type="compositionally biased region" description="Polar residues" evidence="3">
    <location>
        <begin position="810"/>
        <end position="821"/>
    </location>
</feature>
<reference evidence="7" key="1">
    <citation type="submission" date="2012-02" db="EMBL/GenBank/DDBJ databases">
        <title>Genome sequencing of Giardia lamblia Genotypes A2 and B isolates (DH and GS) and comparative analysis with the genomes of Genotypes A1 and E (WB and Pig).</title>
        <authorList>
            <person name="Adam R."/>
            <person name="Dahlstrom E."/>
            <person name="Martens C."/>
            <person name="Bruno D."/>
            <person name="Barbian K."/>
            <person name="Porcella S.F."/>
            <person name="Nash T."/>
        </authorList>
    </citation>
    <scope>NUCLEOTIDE SEQUENCE</scope>
    <source>
        <strain evidence="7">GS</strain>
    </source>
</reference>
<evidence type="ECO:0000313" key="6">
    <source>
        <dbReference type="EMBL" id="ESU44265.1"/>
    </source>
</evidence>
<organism evidence="6 7">
    <name type="scientific">Giardia intestinalis</name>
    <name type="common">Giardia lamblia</name>
    <dbReference type="NCBI Taxonomy" id="5741"/>
    <lineage>
        <taxon>Eukaryota</taxon>
        <taxon>Metamonada</taxon>
        <taxon>Diplomonadida</taxon>
        <taxon>Hexamitidae</taxon>
        <taxon>Giardiinae</taxon>
        <taxon>Giardia</taxon>
    </lineage>
</organism>
<dbReference type="SUPFAM" id="SSF55008">
    <property type="entry name" value="HMA, heavy metal-associated domain"/>
    <property type="match status" value="1"/>
</dbReference>
<feature type="transmembrane region" description="Helical" evidence="4">
    <location>
        <begin position="1737"/>
        <end position="1758"/>
    </location>
</feature>
<dbReference type="InterPro" id="IPR059000">
    <property type="entry name" value="ATPase_P-type_domA"/>
</dbReference>
<name>V6U4U0_GIAIN</name>
<dbReference type="VEuPathDB" id="GiardiaDB:GL50803_0039843"/>
<dbReference type="SUPFAM" id="SSF56784">
    <property type="entry name" value="HAD-like"/>
    <property type="match status" value="1"/>
</dbReference>
<dbReference type="Proteomes" id="UP000018040">
    <property type="component" value="Unassembled WGS sequence"/>
</dbReference>
<dbReference type="Pfam" id="PF00122">
    <property type="entry name" value="E1-E2_ATPase"/>
    <property type="match status" value="1"/>
</dbReference>
<keyword evidence="1" id="KW-0479">Metal-binding</keyword>
<dbReference type="EMBL" id="AHHH01000026">
    <property type="protein sequence ID" value="ESU44265.1"/>
    <property type="molecule type" value="Genomic_DNA"/>
</dbReference>